<name>A0ABS5HVE6_9RHOB</name>
<dbReference type="RefSeq" id="WP_212702048.1">
    <property type="nucleotide sequence ID" value="NZ_JADMKU010000015.1"/>
</dbReference>
<dbReference type="Proteomes" id="UP001195941">
    <property type="component" value="Unassembled WGS sequence"/>
</dbReference>
<feature type="compositionally biased region" description="Polar residues" evidence="1">
    <location>
        <begin position="137"/>
        <end position="148"/>
    </location>
</feature>
<evidence type="ECO:0000313" key="3">
    <source>
        <dbReference type="Proteomes" id="UP001195941"/>
    </source>
</evidence>
<accession>A0ABS5HVE6</accession>
<keyword evidence="3" id="KW-1185">Reference proteome</keyword>
<dbReference type="EMBL" id="JADMKU010000015">
    <property type="protein sequence ID" value="MBR9652468.1"/>
    <property type="molecule type" value="Genomic_DNA"/>
</dbReference>
<evidence type="ECO:0000313" key="2">
    <source>
        <dbReference type="EMBL" id="MBR9652468.1"/>
    </source>
</evidence>
<comment type="caution">
    <text evidence="2">The sequence shown here is derived from an EMBL/GenBank/DDBJ whole genome shotgun (WGS) entry which is preliminary data.</text>
</comment>
<organism evidence="2 3">
    <name type="scientific">Thalassovita aquimarina</name>
    <dbReference type="NCBI Taxonomy" id="2785917"/>
    <lineage>
        <taxon>Bacteria</taxon>
        <taxon>Pseudomonadati</taxon>
        <taxon>Pseudomonadota</taxon>
        <taxon>Alphaproteobacteria</taxon>
        <taxon>Rhodobacterales</taxon>
        <taxon>Roseobacteraceae</taxon>
        <taxon>Thalassovita</taxon>
    </lineage>
</organism>
<evidence type="ECO:0000256" key="1">
    <source>
        <dbReference type="SAM" id="MobiDB-lite"/>
    </source>
</evidence>
<reference evidence="2 3" key="1">
    <citation type="journal article" date="2021" name="Arch. Microbiol.">
        <title>Thalassobius aquimarinus sp. nov., isolated from the Sea of Japan seashore.</title>
        <authorList>
            <person name="Kurilenko V.V."/>
            <person name="Romanenko L.A."/>
            <person name="Chernysheva N.Y."/>
            <person name="Velansky P.V."/>
            <person name="Tekutyeva L.A."/>
            <person name="Isaeva M.P."/>
            <person name="Mikhailov V.V."/>
        </authorList>
    </citation>
    <scope>NUCLEOTIDE SEQUENCE [LARGE SCALE GENOMIC DNA]</scope>
    <source>
        <strain evidence="2 3">KMM 8518</strain>
    </source>
</reference>
<protein>
    <submittedName>
        <fullName evidence="2">Uncharacterized protein</fullName>
    </submittedName>
</protein>
<proteinExistence type="predicted"/>
<sequence length="231" mass="24235">MKLHNAIQVEREPADFAGVPIDRLASCSGCATLVPAAPFPDAWAGADVLNHTPSPFGRIGHVPGRPSIFLRRGIGGKTLNKQGFAQISHFANRDLDSSRGLVRLLPKTASKKESQPICEPETGSLPSLPAADLQPAATRSNNKRSSGQGRVLRARLSSTAIFSVARLLARRPMSLIAGNTHRAATKRASSAIAPIEILHPITAACRGGVFVAIAPGSVPGGQEPEGTTHVQ</sequence>
<feature type="region of interest" description="Disordered" evidence="1">
    <location>
        <begin position="112"/>
        <end position="151"/>
    </location>
</feature>
<gene>
    <name evidence="2" type="ORF">IT775_15215</name>
</gene>